<name>A0ABS3VG37_9ACTN</name>
<dbReference type="SUPFAM" id="SSF47413">
    <property type="entry name" value="lambda repressor-like DNA-binding domains"/>
    <property type="match status" value="1"/>
</dbReference>
<dbReference type="Pfam" id="PF19054">
    <property type="entry name" value="DUF5753"/>
    <property type="match status" value="1"/>
</dbReference>
<dbReference type="InterPro" id="IPR001387">
    <property type="entry name" value="Cro/C1-type_HTH"/>
</dbReference>
<organism evidence="2 3">
    <name type="scientific">Micromonospora antibiotica</name>
    <dbReference type="NCBI Taxonomy" id="2807623"/>
    <lineage>
        <taxon>Bacteria</taxon>
        <taxon>Bacillati</taxon>
        <taxon>Actinomycetota</taxon>
        <taxon>Actinomycetes</taxon>
        <taxon>Micromonosporales</taxon>
        <taxon>Micromonosporaceae</taxon>
        <taxon>Micromonospora</taxon>
    </lineage>
</organism>
<dbReference type="PROSITE" id="PS50943">
    <property type="entry name" value="HTH_CROC1"/>
    <property type="match status" value="1"/>
</dbReference>
<protein>
    <submittedName>
        <fullName evidence="2">Helix-turn-helix transcriptional regulator</fullName>
    </submittedName>
</protein>
<dbReference type="Gene3D" id="1.10.260.40">
    <property type="entry name" value="lambda repressor-like DNA-binding domains"/>
    <property type="match status" value="1"/>
</dbReference>
<accession>A0ABS3VG37</accession>
<dbReference type="SMART" id="SM00530">
    <property type="entry name" value="HTH_XRE"/>
    <property type="match status" value="1"/>
</dbReference>
<dbReference type="InterPro" id="IPR010982">
    <property type="entry name" value="Lambda_DNA-bd_dom_sf"/>
</dbReference>
<dbReference type="Pfam" id="PF13560">
    <property type="entry name" value="HTH_31"/>
    <property type="match status" value="1"/>
</dbReference>
<gene>
    <name evidence="2" type="ORF">JQN83_27855</name>
</gene>
<evidence type="ECO:0000313" key="3">
    <source>
        <dbReference type="Proteomes" id="UP000671399"/>
    </source>
</evidence>
<comment type="caution">
    <text evidence="2">The sequence shown here is derived from an EMBL/GenBank/DDBJ whole genome shotgun (WGS) entry which is preliminary data.</text>
</comment>
<evidence type="ECO:0000313" key="2">
    <source>
        <dbReference type="EMBL" id="MBO4164599.1"/>
    </source>
</evidence>
<sequence length="269" mass="29846">MEHEETADLIRCQLRRQRSLTSLSQEDFGRRMNYSASTVSAVETGTRAMDLPFAKRADEVLETGGLFVSLLRAAQRDGQPSWFRPWLDAERVATQLRLFELALVPGLLQTENYARAVLRLNDTLSSQDVEERVASRLERQKILTREAAPQVVIVLDQAALTRLDEEVAGIMAEQIAHIAALTELPNVHIHVIPSTTALHIGLSGPFALARSADGAWVGHLENQLGGVVVAQEDGVATLLARWECVRNETLPRRQSIDLIKEVQSQHGPH</sequence>
<reference evidence="2 3" key="1">
    <citation type="submission" date="2021-03" db="EMBL/GenBank/DDBJ databases">
        <authorList>
            <person name="Lee D.-H."/>
        </authorList>
    </citation>
    <scope>NUCLEOTIDE SEQUENCE [LARGE SCALE GENOMIC DNA]</scope>
    <source>
        <strain evidence="2 3">MMS20-R2-23</strain>
    </source>
</reference>
<dbReference type="Proteomes" id="UP000671399">
    <property type="component" value="Unassembled WGS sequence"/>
</dbReference>
<feature type="domain" description="HTH cro/C1-type" evidence="1">
    <location>
        <begin position="14"/>
        <end position="47"/>
    </location>
</feature>
<dbReference type="RefSeq" id="WP_208570127.1">
    <property type="nucleotide sequence ID" value="NZ_JAGFWR010000026.1"/>
</dbReference>
<evidence type="ECO:0000259" key="1">
    <source>
        <dbReference type="PROSITE" id="PS50943"/>
    </source>
</evidence>
<dbReference type="EMBL" id="JAGFWR010000026">
    <property type="protein sequence ID" value="MBO4164599.1"/>
    <property type="molecule type" value="Genomic_DNA"/>
</dbReference>
<dbReference type="CDD" id="cd00093">
    <property type="entry name" value="HTH_XRE"/>
    <property type="match status" value="1"/>
</dbReference>
<keyword evidence="3" id="KW-1185">Reference proteome</keyword>
<dbReference type="InterPro" id="IPR043917">
    <property type="entry name" value="DUF5753"/>
</dbReference>
<proteinExistence type="predicted"/>